<dbReference type="SUPFAM" id="SSF50044">
    <property type="entry name" value="SH3-domain"/>
    <property type="match status" value="1"/>
</dbReference>
<keyword evidence="1 2" id="KW-0728">SH3 domain</keyword>
<evidence type="ECO:0000313" key="4">
    <source>
        <dbReference type="EMBL" id="KNC72732.1"/>
    </source>
</evidence>
<dbReference type="SMART" id="SM00326">
    <property type="entry name" value="SH3"/>
    <property type="match status" value="1"/>
</dbReference>
<dbReference type="InterPro" id="IPR036028">
    <property type="entry name" value="SH3-like_dom_sf"/>
</dbReference>
<protein>
    <recommendedName>
        <fullName evidence="3">SH3 domain-containing protein</fullName>
    </recommendedName>
</protein>
<dbReference type="PROSITE" id="PS50002">
    <property type="entry name" value="SH3"/>
    <property type="match status" value="1"/>
</dbReference>
<dbReference type="Pfam" id="PF07653">
    <property type="entry name" value="SH3_2"/>
    <property type="match status" value="1"/>
</dbReference>
<dbReference type="Proteomes" id="UP000054560">
    <property type="component" value="Unassembled WGS sequence"/>
</dbReference>
<dbReference type="PANTHER" id="PTHR14167">
    <property type="entry name" value="SH3 DOMAIN-CONTAINING"/>
    <property type="match status" value="1"/>
</dbReference>
<dbReference type="PANTHER" id="PTHR14167:SF116">
    <property type="entry name" value="CAP, ISOFORM AC"/>
    <property type="match status" value="1"/>
</dbReference>
<sequence length="54" mass="6345">QLRAKFKFVPEEEEELSFEKGDIITVLAKEEENWWRGSCNGREGVFPHSYCEPV</sequence>
<dbReference type="AlphaFoldDB" id="A0A0L0F7M0"/>
<dbReference type="GeneID" id="25915211"/>
<dbReference type="eggNOG" id="KOG3601">
    <property type="taxonomic scope" value="Eukaryota"/>
</dbReference>
<dbReference type="GO" id="GO:0005737">
    <property type="term" value="C:cytoplasm"/>
    <property type="evidence" value="ECO:0007669"/>
    <property type="project" value="TreeGrafter"/>
</dbReference>
<dbReference type="STRING" id="667725.A0A0L0F7M0"/>
<reference evidence="4 5" key="1">
    <citation type="submission" date="2011-02" db="EMBL/GenBank/DDBJ databases">
        <title>The Genome Sequence of Sphaeroforma arctica JP610.</title>
        <authorList>
            <consortium name="The Broad Institute Genome Sequencing Platform"/>
            <person name="Russ C."/>
            <person name="Cuomo C."/>
            <person name="Young S.K."/>
            <person name="Zeng Q."/>
            <person name="Gargeya S."/>
            <person name="Alvarado L."/>
            <person name="Berlin A."/>
            <person name="Chapman S.B."/>
            <person name="Chen Z."/>
            <person name="Freedman E."/>
            <person name="Gellesch M."/>
            <person name="Goldberg J."/>
            <person name="Griggs A."/>
            <person name="Gujja S."/>
            <person name="Heilman E."/>
            <person name="Heiman D."/>
            <person name="Howarth C."/>
            <person name="Mehta T."/>
            <person name="Neiman D."/>
            <person name="Pearson M."/>
            <person name="Roberts A."/>
            <person name="Saif S."/>
            <person name="Shea T."/>
            <person name="Shenoy N."/>
            <person name="Sisk P."/>
            <person name="Stolte C."/>
            <person name="Sykes S."/>
            <person name="White J."/>
            <person name="Yandava C."/>
            <person name="Burger G."/>
            <person name="Gray M.W."/>
            <person name="Holland P.W.H."/>
            <person name="King N."/>
            <person name="Lang F.B.F."/>
            <person name="Roger A.J."/>
            <person name="Ruiz-Trillo I."/>
            <person name="Haas B."/>
            <person name="Nusbaum C."/>
            <person name="Birren B."/>
        </authorList>
    </citation>
    <scope>NUCLEOTIDE SEQUENCE [LARGE SCALE GENOMIC DNA]</scope>
    <source>
        <strain evidence="4 5">JP610</strain>
    </source>
</reference>
<organism evidence="4 5">
    <name type="scientific">Sphaeroforma arctica JP610</name>
    <dbReference type="NCBI Taxonomy" id="667725"/>
    <lineage>
        <taxon>Eukaryota</taxon>
        <taxon>Ichthyosporea</taxon>
        <taxon>Ichthyophonida</taxon>
        <taxon>Sphaeroforma</taxon>
    </lineage>
</organism>
<dbReference type="Gene3D" id="2.30.30.40">
    <property type="entry name" value="SH3 Domains"/>
    <property type="match status" value="1"/>
</dbReference>
<feature type="non-terminal residue" evidence="4">
    <location>
        <position position="1"/>
    </location>
</feature>
<proteinExistence type="predicted"/>
<dbReference type="RefSeq" id="XP_014146634.1">
    <property type="nucleotide sequence ID" value="XM_014291159.1"/>
</dbReference>
<accession>A0A0L0F7M0</accession>
<evidence type="ECO:0000256" key="2">
    <source>
        <dbReference type="PROSITE-ProRule" id="PRU00192"/>
    </source>
</evidence>
<dbReference type="FunFam" id="2.30.30.40:FF:000072">
    <property type="entry name" value="Unconventional Myosin IB"/>
    <property type="match status" value="1"/>
</dbReference>
<keyword evidence="5" id="KW-1185">Reference proteome</keyword>
<evidence type="ECO:0000313" key="5">
    <source>
        <dbReference type="Proteomes" id="UP000054560"/>
    </source>
</evidence>
<dbReference type="PRINTS" id="PR00452">
    <property type="entry name" value="SH3DOMAIN"/>
</dbReference>
<evidence type="ECO:0000259" key="3">
    <source>
        <dbReference type="PROSITE" id="PS50002"/>
    </source>
</evidence>
<name>A0A0L0F7M0_9EUKA</name>
<dbReference type="EMBL" id="KQ246586">
    <property type="protein sequence ID" value="KNC72732.1"/>
    <property type="molecule type" value="Genomic_DNA"/>
</dbReference>
<evidence type="ECO:0000256" key="1">
    <source>
        <dbReference type="ARBA" id="ARBA00022443"/>
    </source>
</evidence>
<gene>
    <name evidence="4" type="ORF">SARC_14707</name>
</gene>
<dbReference type="OrthoDB" id="10255964at2759"/>
<dbReference type="InterPro" id="IPR001452">
    <property type="entry name" value="SH3_domain"/>
</dbReference>
<dbReference type="PRINTS" id="PR00499">
    <property type="entry name" value="P67PHOX"/>
</dbReference>
<dbReference type="InterPro" id="IPR050384">
    <property type="entry name" value="Endophilin_SH3RF"/>
</dbReference>
<feature type="domain" description="SH3" evidence="3">
    <location>
        <begin position="1"/>
        <end position="54"/>
    </location>
</feature>